<dbReference type="Pfam" id="PF11937">
    <property type="entry name" value="DUF3455"/>
    <property type="match status" value="1"/>
</dbReference>
<gene>
    <name evidence="1" type="ORF">GGX14DRAFT_566644</name>
</gene>
<evidence type="ECO:0000313" key="1">
    <source>
        <dbReference type="EMBL" id="KAJ7208941.1"/>
    </source>
</evidence>
<proteinExistence type="predicted"/>
<comment type="caution">
    <text evidence="1">The sequence shown here is derived from an EMBL/GenBank/DDBJ whole genome shotgun (WGS) entry which is preliminary data.</text>
</comment>
<dbReference type="Proteomes" id="UP001219525">
    <property type="component" value="Unassembled WGS sequence"/>
</dbReference>
<accession>A0AAD6YAU1</accession>
<name>A0AAD6YAU1_9AGAR</name>
<protein>
    <submittedName>
        <fullName evidence="1">Uncharacterized protein</fullName>
    </submittedName>
</protein>
<reference evidence="1" key="1">
    <citation type="submission" date="2023-03" db="EMBL/GenBank/DDBJ databases">
        <title>Massive genome expansion in bonnet fungi (Mycena s.s.) driven by repeated elements and novel gene families across ecological guilds.</title>
        <authorList>
            <consortium name="Lawrence Berkeley National Laboratory"/>
            <person name="Harder C.B."/>
            <person name="Miyauchi S."/>
            <person name="Viragh M."/>
            <person name="Kuo A."/>
            <person name="Thoen E."/>
            <person name="Andreopoulos B."/>
            <person name="Lu D."/>
            <person name="Skrede I."/>
            <person name="Drula E."/>
            <person name="Henrissat B."/>
            <person name="Morin E."/>
            <person name="Kohler A."/>
            <person name="Barry K."/>
            <person name="LaButti K."/>
            <person name="Morin E."/>
            <person name="Salamov A."/>
            <person name="Lipzen A."/>
            <person name="Mereny Z."/>
            <person name="Hegedus B."/>
            <person name="Baldrian P."/>
            <person name="Stursova M."/>
            <person name="Weitz H."/>
            <person name="Taylor A."/>
            <person name="Grigoriev I.V."/>
            <person name="Nagy L.G."/>
            <person name="Martin F."/>
            <person name="Kauserud H."/>
        </authorList>
    </citation>
    <scope>NUCLEOTIDE SEQUENCE</scope>
    <source>
        <strain evidence="1">9144</strain>
    </source>
</reference>
<dbReference type="EMBL" id="JARJCW010000032">
    <property type="protein sequence ID" value="KAJ7208941.1"/>
    <property type="molecule type" value="Genomic_DNA"/>
</dbReference>
<keyword evidence="2" id="KW-1185">Reference proteome</keyword>
<organism evidence="1 2">
    <name type="scientific">Mycena pura</name>
    <dbReference type="NCBI Taxonomy" id="153505"/>
    <lineage>
        <taxon>Eukaryota</taxon>
        <taxon>Fungi</taxon>
        <taxon>Dikarya</taxon>
        <taxon>Basidiomycota</taxon>
        <taxon>Agaricomycotina</taxon>
        <taxon>Agaricomycetes</taxon>
        <taxon>Agaricomycetidae</taxon>
        <taxon>Agaricales</taxon>
        <taxon>Marasmiineae</taxon>
        <taxon>Mycenaceae</taxon>
        <taxon>Mycena</taxon>
    </lineage>
</organism>
<sequence length="112" mass="11702">MDPLPNQTGLIAPYTDPLFVTLGVGIQNYTCNSTTSNYASIGTVASLFDISCLRKSDFTKVQTKALKTWKKASAKTKATSIGATVGAPSLLGFVASPSGTGLSPNWDLTSLI</sequence>
<dbReference type="AlphaFoldDB" id="A0AAD6YAU1"/>
<dbReference type="InterPro" id="IPR021851">
    <property type="entry name" value="DUF3455"/>
</dbReference>
<evidence type="ECO:0000313" key="2">
    <source>
        <dbReference type="Proteomes" id="UP001219525"/>
    </source>
</evidence>